<keyword evidence="3" id="KW-1185">Reference proteome</keyword>
<sequence length="289" mass="32319">MNTTVDAALIGKMIHSKCNRHHCRNDRKLLTPKSAGPPTSLPQVEERSPPEFLHCGAWPPPPKLSKLESEGDDDKIFGPDGNMTTKKELLHAHTSASPSTLPDIDESSTSSELGSNSSADEMTITPVRSWTVTWKDLSAAVNSWKVKTDGINQDENGNEKAAAALANVIRTLVKAPYSVLKLLARHNGEAPSLRRPGEEVKEKSPRQYLFEQEIIAEGQARVEITEYIDTLIDHAEFEQGYECVWPLEDYRRKGWAKEMVAAYPVECAEFIQNVHEQSRGRRRDESETD</sequence>
<name>A0A0D2J006_9EURO</name>
<feature type="compositionally biased region" description="Basic and acidic residues" evidence="1">
    <location>
        <begin position="65"/>
        <end position="77"/>
    </location>
</feature>
<protein>
    <submittedName>
        <fullName evidence="2">Rhinocladiella mackenziei CBS 650.93 unplaced genomic scaffold supercont1.6, whole genome shotgun sequence</fullName>
    </submittedName>
</protein>
<dbReference type="EMBL" id="KN847480">
    <property type="protein sequence ID" value="KIX02220.1"/>
    <property type="molecule type" value="Genomic_DNA"/>
</dbReference>
<proteinExistence type="predicted"/>
<gene>
    <name evidence="2" type="ORF">Z518_08159</name>
</gene>
<dbReference type="HOGENOM" id="CLU_081618_0_0_1"/>
<evidence type="ECO:0000313" key="2">
    <source>
        <dbReference type="EMBL" id="KIX02220.1"/>
    </source>
</evidence>
<evidence type="ECO:0000256" key="1">
    <source>
        <dbReference type="SAM" id="MobiDB-lite"/>
    </source>
</evidence>
<organism evidence="2 3">
    <name type="scientific">Rhinocladiella mackenziei CBS 650.93</name>
    <dbReference type="NCBI Taxonomy" id="1442369"/>
    <lineage>
        <taxon>Eukaryota</taxon>
        <taxon>Fungi</taxon>
        <taxon>Dikarya</taxon>
        <taxon>Ascomycota</taxon>
        <taxon>Pezizomycotina</taxon>
        <taxon>Eurotiomycetes</taxon>
        <taxon>Chaetothyriomycetidae</taxon>
        <taxon>Chaetothyriales</taxon>
        <taxon>Herpotrichiellaceae</taxon>
        <taxon>Rhinocladiella</taxon>
    </lineage>
</organism>
<dbReference type="VEuPathDB" id="FungiDB:Z518_08159"/>
<dbReference type="OrthoDB" id="2351920at2759"/>
<dbReference type="RefSeq" id="XP_013269356.1">
    <property type="nucleotide sequence ID" value="XM_013413902.1"/>
</dbReference>
<evidence type="ECO:0000313" key="3">
    <source>
        <dbReference type="Proteomes" id="UP000053617"/>
    </source>
</evidence>
<dbReference type="AlphaFoldDB" id="A0A0D2J006"/>
<feature type="region of interest" description="Disordered" evidence="1">
    <location>
        <begin position="25"/>
        <end position="120"/>
    </location>
</feature>
<feature type="compositionally biased region" description="Low complexity" evidence="1">
    <location>
        <begin position="107"/>
        <end position="118"/>
    </location>
</feature>
<dbReference type="Proteomes" id="UP000053617">
    <property type="component" value="Unassembled WGS sequence"/>
</dbReference>
<accession>A0A0D2J006</accession>
<reference evidence="2 3" key="1">
    <citation type="submission" date="2015-01" db="EMBL/GenBank/DDBJ databases">
        <title>The Genome Sequence of Rhinocladiella mackenzie CBS 650.93.</title>
        <authorList>
            <consortium name="The Broad Institute Genomics Platform"/>
            <person name="Cuomo C."/>
            <person name="de Hoog S."/>
            <person name="Gorbushina A."/>
            <person name="Stielow B."/>
            <person name="Teixiera M."/>
            <person name="Abouelleil A."/>
            <person name="Chapman S.B."/>
            <person name="Priest M."/>
            <person name="Young S.K."/>
            <person name="Wortman J."/>
            <person name="Nusbaum C."/>
            <person name="Birren B."/>
        </authorList>
    </citation>
    <scope>NUCLEOTIDE SEQUENCE [LARGE SCALE GENOMIC DNA]</scope>
    <source>
        <strain evidence="2 3">CBS 650.93</strain>
    </source>
</reference>
<dbReference type="GeneID" id="25296230"/>